<feature type="compositionally biased region" description="Low complexity" evidence="1">
    <location>
        <begin position="92"/>
        <end position="108"/>
    </location>
</feature>
<proteinExistence type="predicted"/>
<dbReference type="STRING" id="1334629.MFUL124B02_39305"/>
<feature type="region of interest" description="Disordered" evidence="1">
    <location>
        <begin position="1"/>
        <end position="110"/>
    </location>
</feature>
<name>A0A511SXZ9_MYXFU</name>
<protein>
    <submittedName>
        <fullName evidence="3">Uncharacterized conserved protein YdeI, YjbR/CyaY-like superfamily, DUF1801 family</fullName>
    </submittedName>
</protein>
<gene>
    <name evidence="2" type="ORF">MFU01_18330</name>
    <name evidence="3" type="ORF">SAMN05443572_104576</name>
</gene>
<dbReference type="EMBL" id="FOIB01000004">
    <property type="protein sequence ID" value="SEU04870.1"/>
    <property type="molecule type" value="Genomic_DNA"/>
</dbReference>
<dbReference type="Proteomes" id="UP000183760">
    <property type="component" value="Unassembled WGS sequence"/>
</dbReference>
<feature type="compositionally biased region" description="Low complexity" evidence="1">
    <location>
        <begin position="59"/>
        <end position="74"/>
    </location>
</feature>
<evidence type="ECO:0000313" key="2">
    <source>
        <dbReference type="EMBL" id="GEN06796.1"/>
    </source>
</evidence>
<keyword evidence="4" id="KW-1185">Reference proteome</keyword>
<accession>A0A511SXZ9</accession>
<evidence type="ECO:0000256" key="1">
    <source>
        <dbReference type="SAM" id="MobiDB-lite"/>
    </source>
</evidence>
<organism evidence="2 5">
    <name type="scientific">Myxococcus fulvus</name>
    <dbReference type="NCBI Taxonomy" id="33"/>
    <lineage>
        <taxon>Bacteria</taxon>
        <taxon>Pseudomonadati</taxon>
        <taxon>Myxococcota</taxon>
        <taxon>Myxococcia</taxon>
        <taxon>Myxococcales</taxon>
        <taxon>Cystobacterineae</taxon>
        <taxon>Myxococcaceae</taxon>
        <taxon>Myxococcus</taxon>
    </lineage>
</organism>
<dbReference type="AlphaFoldDB" id="A0A511SXZ9"/>
<comment type="caution">
    <text evidence="2">The sequence shown here is derived from an EMBL/GenBank/DDBJ whole genome shotgun (WGS) entry which is preliminary data.</text>
</comment>
<evidence type="ECO:0000313" key="3">
    <source>
        <dbReference type="EMBL" id="SEU04870.1"/>
    </source>
</evidence>
<sequence length="296" mass="32110">MSPAREPRSSTKQSARPASKREKPPSSGKAARNALAAKSVASEAAPRGSKRGKSSTQNPPASAATRKSSATKPTPGSAPRKSGAAPNPPMPSKSAPAAKTTPAVPAPTDGLPIVFFETPAAFDRWMEKHHTTRGAWLKFTKKGHSPTSVTYQEALEVALIWGWIDGQKGRFDETAYLLRFTPRGPRSIWSKINREKVLALIDAGKMRPTGLAEVENAKKNGRWDAAYDSARTATIPEDLAQALAANPRAQAFFATLNSVNRYAILFRVQNVKKAETRARKIAEYVDMLARNEKIHS</sequence>
<evidence type="ECO:0000313" key="5">
    <source>
        <dbReference type="Proteomes" id="UP000321514"/>
    </source>
</evidence>
<dbReference type="Proteomes" id="UP000321514">
    <property type="component" value="Unassembled WGS sequence"/>
</dbReference>
<evidence type="ECO:0000313" key="4">
    <source>
        <dbReference type="Proteomes" id="UP000183760"/>
    </source>
</evidence>
<feature type="compositionally biased region" description="Low complexity" evidence="1">
    <location>
        <begin position="34"/>
        <end position="45"/>
    </location>
</feature>
<reference evidence="2 5" key="2">
    <citation type="submission" date="2019-07" db="EMBL/GenBank/DDBJ databases">
        <title>Whole genome shotgun sequence of Myxococcus fulvus NBRC 100333.</title>
        <authorList>
            <person name="Hosoyama A."/>
            <person name="Uohara A."/>
            <person name="Ohji S."/>
            <person name="Ichikawa N."/>
        </authorList>
    </citation>
    <scope>NUCLEOTIDE SEQUENCE [LARGE SCALE GENOMIC DNA]</scope>
    <source>
        <strain evidence="2 5">NBRC 100333</strain>
    </source>
</reference>
<dbReference type="EMBL" id="BJXR01000017">
    <property type="protein sequence ID" value="GEN06796.1"/>
    <property type="molecule type" value="Genomic_DNA"/>
</dbReference>
<dbReference type="Pfam" id="PF13376">
    <property type="entry name" value="OmdA"/>
    <property type="match status" value="1"/>
</dbReference>
<dbReference type="RefSeq" id="WP_281250450.1">
    <property type="nucleotide sequence ID" value="NZ_BJXR01000017.1"/>
</dbReference>
<reference evidence="3 4" key="1">
    <citation type="submission" date="2016-10" db="EMBL/GenBank/DDBJ databases">
        <authorList>
            <person name="Varghese N."/>
            <person name="Submissions S."/>
        </authorList>
    </citation>
    <scope>NUCLEOTIDE SEQUENCE [LARGE SCALE GENOMIC DNA]</scope>
    <source>
        <strain evidence="3 4">DSM 16525</strain>
    </source>
</reference>